<keyword evidence="1" id="KW-0614">Plasmid</keyword>
<proteinExistence type="predicted"/>
<dbReference type="RefSeq" id="WP_102815126.1">
    <property type="nucleotide sequence ID" value="NZ_JANCKV010000021.1"/>
</dbReference>
<geneLocation type="plasmid" evidence="1">
    <name>LIBA6289</name>
</geneLocation>
<sequence>MIYHNKKIETYFIDGIEYYKSNHRMVYNKEFHGRHGKNWSIKELSYLCKMRPYMSWKNLSMALERTQSTCMNKYNELKKNNKIDFYKNI</sequence>
<gene>
    <name evidence="1" type="ORF">plasmid_LIBA6289_00072</name>
</gene>
<reference evidence="1" key="1">
    <citation type="journal article" date="2018" name="Genome Biol. Evol.">
        <title>Two Groups of Cocirculating, Epidemic Clostridiodes difficile Strains Microdiversify through Different Mechanisms.</title>
        <authorList>
            <person name="Murillo T."/>
            <person name="Ramirez-Vargas G."/>
            <person name="Riedel T."/>
            <person name="Overmann J."/>
            <person name="Andersen J.M."/>
            <person name="Guzman-Verri C."/>
            <person name="Chaves-Olarte E."/>
            <person name="Rodriguez C."/>
        </authorList>
    </citation>
    <scope>NUCLEOTIDE SEQUENCE</scope>
    <source>
        <strain evidence="1">LIBA-6289</strain>
        <plasmid evidence="1">LIBA6289</plasmid>
    </source>
</reference>
<protein>
    <submittedName>
        <fullName evidence="1">Uncharacterized protein</fullName>
    </submittedName>
</protein>
<evidence type="ECO:0000313" key="1">
    <source>
        <dbReference type="EMBL" id="AVX33757.1"/>
    </source>
</evidence>
<dbReference type="EMBL" id="MF547664">
    <property type="protein sequence ID" value="AVX33757.1"/>
    <property type="molecule type" value="Genomic_DNA"/>
</dbReference>
<organism evidence="1">
    <name type="scientific">Clostridioides difficile</name>
    <name type="common">Peptoclostridium difficile</name>
    <dbReference type="NCBI Taxonomy" id="1496"/>
    <lineage>
        <taxon>Bacteria</taxon>
        <taxon>Bacillati</taxon>
        <taxon>Bacillota</taxon>
        <taxon>Clostridia</taxon>
        <taxon>Peptostreptococcales</taxon>
        <taxon>Peptostreptococcaceae</taxon>
        <taxon>Clostridioides</taxon>
    </lineage>
</organism>
<accession>A0A2R4NC99</accession>
<name>A0A2R4NC99_CLODI</name>
<dbReference type="AlphaFoldDB" id="A0A2R4NC99"/>